<dbReference type="GO" id="GO:0003723">
    <property type="term" value="F:RNA binding"/>
    <property type="evidence" value="ECO:0007669"/>
    <property type="project" value="InterPro"/>
</dbReference>
<name>A0A427B8Q7_ENSVE</name>
<dbReference type="FunFam" id="1.25.40.10:FF:000073">
    <property type="entry name" value="Pentatricopeptide repeat-containing protein chloroplastic"/>
    <property type="match status" value="1"/>
</dbReference>
<feature type="region of interest" description="Disordered" evidence="3">
    <location>
        <begin position="115"/>
        <end position="155"/>
    </location>
</feature>
<dbReference type="FunFam" id="1.25.40.10:FF:000031">
    <property type="entry name" value="Pentatricopeptide repeat-containing protein mitochondrial"/>
    <property type="match status" value="2"/>
</dbReference>
<feature type="repeat" description="PPR" evidence="2">
    <location>
        <begin position="277"/>
        <end position="311"/>
    </location>
</feature>
<feature type="repeat" description="PPR" evidence="2">
    <location>
        <begin position="511"/>
        <end position="545"/>
    </location>
</feature>
<dbReference type="GO" id="GO:0009451">
    <property type="term" value="P:RNA modification"/>
    <property type="evidence" value="ECO:0007669"/>
    <property type="project" value="InterPro"/>
</dbReference>
<dbReference type="NCBIfam" id="TIGR00756">
    <property type="entry name" value="PPR"/>
    <property type="match status" value="7"/>
</dbReference>
<dbReference type="Pfam" id="PF14432">
    <property type="entry name" value="DYW_deaminase"/>
    <property type="match status" value="1"/>
</dbReference>
<dbReference type="AlphaFoldDB" id="A0A427B8Q7"/>
<protein>
    <recommendedName>
        <fullName evidence="4">DYW domain-containing protein</fullName>
    </recommendedName>
</protein>
<dbReference type="PANTHER" id="PTHR24015">
    <property type="entry name" value="OS07G0578800 PROTEIN-RELATED"/>
    <property type="match status" value="1"/>
</dbReference>
<dbReference type="InterPro" id="IPR046848">
    <property type="entry name" value="E_motif"/>
</dbReference>
<dbReference type="FunFam" id="1.25.40.10:FF:000381">
    <property type="entry name" value="Pentatricopeptide repeat-containing protein"/>
    <property type="match status" value="3"/>
</dbReference>
<dbReference type="Pfam" id="PF13041">
    <property type="entry name" value="PPR_2"/>
    <property type="match status" value="4"/>
</dbReference>
<feature type="repeat" description="PPR" evidence="2">
    <location>
        <begin position="915"/>
        <end position="949"/>
    </location>
</feature>
<comment type="caution">
    <text evidence="5">The sequence shown here is derived from an EMBL/GenBank/DDBJ whole genome shotgun (WGS) entry which is preliminary data.</text>
</comment>
<organism evidence="5 6">
    <name type="scientific">Ensete ventricosum</name>
    <name type="common">Abyssinian banana</name>
    <name type="synonym">Musa ensete</name>
    <dbReference type="NCBI Taxonomy" id="4639"/>
    <lineage>
        <taxon>Eukaryota</taxon>
        <taxon>Viridiplantae</taxon>
        <taxon>Streptophyta</taxon>
        <taxon>Embryophyta</taxon>
        <taxon>Tracheophyta</taxon>
        <taxon>Spermatophyta</taxon>
        <taxon>Magnoliopsida</taxon>
        <taxon>Liliopsida</taxon>
        <taxon>Zingiberales</taxon>
        <taxon>Musaceae</taxon>
        <taxon>Ensete</taxon>
    </lineage>
</organism>
<dbReference type="Pfam" id="PF01535">
    <property type="entry name" value="PPR"/>
    <property type="match status" value="7"/>
</dbReference>
<dbReference type="FunFam" id="1.25.40.10:FF:000366">
    <property type="entry name" value="Pentatricopeptide (PPR) repeat-containing protein"/>
    <property type="match status" value="1"/>
</dbReference>
<proteinExistence type="predicted"/>
<dbReference type="Proteomes" id="UP000287651">
    <property type="component" value="Unassembled WGS sequence"/>
</dbReference>
<feature type="repeat" description="PPR" evidence="2">
    <location>
        <begin position="713"/>
        <end position="747"/>
    </location>
</feature>
<gene>
    <name evidence="5" type="ORF">B296_00011929</name>
</gene>
<dbReference type="PANTHER" id="PTHR24015:SF2038">
    <property type="entry name" value="REPEAT-CONTAINING PROTEIN, PUTATIVE-RELATED"/>
    <property type="match status" value="1"/>
</dbReference>
<feature type="repeat" description="PPR" evidence="2">
    <location>
        <begin position="814"/>
        <end position="848"/>
    </location>
</feature>
<evidence type="ECO:0000256" key="3">
    <source>
        <dbReference type="SAM" id="MobiDB-lite"/>
    </source>
</evidence>
<dbReference type="InterPro" id="IPR046960">
    <property type="entry name" value="PPR_At4g14850-like_plant"/>
</dbReference>
<dbReference type="Pfam" id="PF20431">
    <property type="entry name" value="E_motif"/>
    <property type="match status" value="1"/>
</dbReference>
<evidence type="ECO:0000313" key="5">
    <source>
        <dbReference type="EMBL" id="RRT84879.1"/>
    </source>
</evidence>
<dbReference type="InterPro" id="IPR032867">
    <property type="entry name" value="DYW_dom"/>
</dbReference>
<reference evidence="5 6" key="1">
    <citation type="journal article" date="2014" name="Agronomy (Basel)">
        <title>A Draft Genome Sequence for Ensete ventricosum, the Drought-Tolerant Tree Against Hunger.</title>
        <authorList>
            <person name="Harrison J."/>
            <person name="Moore K.A."/>
            <person name="Paszkiewicz K."/>
            <person name="Jones T."/>
            <person name="Grant M."/>
            <person name="Ambacheew D."/>
            <person name="Muzemil S."/>
            <person name="Studholme D.J."/>
        </authorList>
    </citation>
    <scope>NUCLEOTIDE SEQUENCE [LARGE SCALE GENOMIC DNA]</scope>
</reference>
<dbReference type="Gene3D" id="1.25.40.10">
    <property type="entry name" value="Tetratricopeptide repeat domain"/>
    <property type="match status" value="7"/>
</dbReference>
<dbReference type="InterPro" id="IPR002885">
    <property type="entry name" value="PPR_rpt"/>
</dbReference>
<feature type="repeat" description="PPR" evidence="2">
    <location>
        <begin position="410"/>
        <end position="444"/>
    </location>
</feature>
<sequence>MAWPQACVAAYHVVFAENPQNDRLGSCIPERLRQLRSSRILVTALVNGWAEKERNLSANSFPLIQNLSVRPPQRGTRGQDDEIDEGFAEINIESKSFRAHLGCYDRRIKIGRTTTKEPAQFPTHCPRRVRNPGSESDMVSDPDPDPTVQDSDRRTKSSVALPISWRIPSAACSMRLPLSIEKLQLFVGKVDRVGLARYSRYAVCHEIDESSDGETEGHKMEALPQRDAFSVLNLVERGARADCSTYASLLGRILNSGSLFDARRIHSRILKLAFHGEDHLCNRLIDSYLAFGEVGDAIKLFDDMSHRGVASWNRMIAGFLERNEHHKVLTFYTRMVGQCGHSDPITIASALRACSGHDKYWHVVQQIHAKIIRCGFIGDSNVGNPLIDLYSKNGYIDSARAVFEELWLKDNVSWVAMVSGFSQNGFGTEALRLYSGMHHSGILPTPYVLSGVLSACTKADLFEHGKLIHAQVIKQGFSSETFVGNALVTLYSRCGSLTLAEKIFSEMPCHDRVTYNTLISGHAQNGNSESALRIFEQMKWLGLKPDSVTIAGLLTACGSIGDIQRGKQLHTYVLKAGLSSYYIIEGSVLDLYVKCADIETAHEFFIATDRENVVLWNVMLVAYGQMGDLRKSFDLFYQMQVEGMQPNQYTYPSILRTCTCVGAVDLGEQIHTLTIKTGFELNVYVSSVLIDMYSKCGNLAMAKEILERLTEKDVVSWTAMIAGFAQHDFCLEALRTFEEMQICGIRPDNIGLASAISACAGIRAIKQGLQIHAQSCISGYATDISIGNSLINLYARCGRIKDAYSVFKIVEVKDEISWNGLISGFAQSGNCEEALKVFELMDKSGIEANLFTFGSALSAAANVADIKQGKQIHARIIKTGHDSEVEAGNALVSLYAKCGCIEDAKIEFFGMSERNEVSWNAMITGYSQHGHGRDALKLFEQMKLEKLKPNHVTFIGVLAACSHIGLVDEGLDYFRSMREEYGLLPRPDHYACVVDILGRGGWLNRAREFIEEMPIAPDSMVWRTLLSACTVHKNVEIGELAAKHLLNLEPDDSASYVLLSNIYAVSRKWDYRDQVRQMMKDRGVKKEPGRSWIEVRNVVHPFFVGDRLHAQADAIYKFLEELNNRAVEIGYKQDKYYLLHDMEQEQKDPSAYVHGEKLAVAFGLISLSPEIPLRVMKNLRVCHDCHTWMKFVSRIAGRTIVLRDPYRFHHFEGGSCSCGDYW</sequence>
<evidence type="ECO:0000259" key="4">
    <source>
        <dbReference type="Pfam" id="PF14432"/>
    </source>
</evidence>
<dbReference type="InterPro" id="IPR011990">
    <property type="entry name" value="TPR-like_helical_dom_sf"/>
</dbReference>
<dbReference type="GO" id="GO:0008270">
    <property type="term" value="F:zinc ion binding"/>
    <property type="evidence" value="ECO:0007669"/>
    <property type="project" value="InterPro"/>
</dbReference>
<accession>A0A427B8Q7</accession>
<feature type="repeat" description="PPR" evidence="2">
    <location>
        <begin position="612"/>
        <end position="646"/>
    </location>
</feature>
<evidence type="ECO:0000256" key="1">
    <source>
        <dbReference type="ARBA" id="ARBA00022737"/>
    </source>
</evidence>
<evidence type="ECO:0000313" key="6">
    <source>
        <dbReference type="Proteomes" id="UP000287651"/>
    </source>
</evidence>
<dbReference type="PROSITE" id="PS51375">
    <property type="entry name" value="PPR"/>
    <property type="match status" value="7"/>
</dbReference>
<keyword evidence="1" id="KW-0677">Repeat</keyword>
<dbReference type="EMBL" id="AMZH03000215">
    <property type="protein sequence ID" value="RRT84879.1"/>
    <property type="molecule type" value="Genomic_DNA"/>
</dbReference>
<evidence type="ECO:0000256" key="2">
    <source>
        <dbReference type="PROSITE-ProRule" id="PRU00708"/>
    </source>
</evidence>
<feature type="domain" description="DYW" evidence="4">
    <location>
        <begin position="1130"/>
        <end position="1222"/>
    </location>
</feature>